<feature type="active site" evidence="5">
    <location>
        <position position="14"/>
    </location>
</feature>
<dbReference type="InterPro" id="IPR036509">
    <property type="entry name" value="Met_Sox_Rdtase_MsrA_sf"/>
</dbReference>
<evidence type="ECO:0000256" key="1">
    <source>
        <dbReference type="ARBA" id="ARBA00005591"/>
    </source>
</evidence>
<dbReference type="EMBL" id="CP106878">
    <property type="protein sequence ID" value="WAA11063.1"/>
    <property type="molecule type" value="Genomic_DNA"/>
</dbReference>
<dbReference type="InterPro" id="IPR002569">
    <property type="entry name" value="Met_Sox_Rdtase_MsrA_dom"/>
</dbReference>
<proteinExistence type="inferred from homology"/>
<dbReference type="PANTHER" id="PTHR43774">
    <property type="entry name" value="PEPTIDE METHIONINE SULFOXIDE REDUCTASE"/>
    <property type="match status" value="1"/>
</dbReference>
<reference evidence="7" key="1">
    <citation type="submission" date="2022-09" db="EMBL/GenBank/DDBJ databases">
        <title>Complete Genomes of Fervidibacillus albus and Fervidibacillus halotolerans isolated from tidal flat sediments.</title>
        <authorList>
            <person name="Kwon K.K."/>
            <person name="Yang S.-H."/>
            <person name="Park M.J."/>
            <person name="Oh H.-M."/>
        </authorList>
    </citation>
    <scope>NUCLEOTIDE SEQUENCE</scope>
    <source>
        <strain evidence="7">MEBiC13591</strain>
    </source>
</reference>
<comment type="function">
    <text evidence="5">Has an important function as a repair enzyme for proteins that have been inactivated by oxidation. Catalyzes the reversible oxidation-reduction of methionine sulfoxide in proteins to methionine.</text>
</comment>
<feature type="domain" description="Peptide methionine sulphoxide reductase MsrA" evidence="6">
    <location>
        <begin position="7"/>
        <end position="158"/>
    </location>
</feature>
<evidence type="ECO:0000256" key="3">
    <source>
        <dbReference type="ARBA" id="ARBA00047806"/>
    </source>
</evidence>
<evidence type="ECO:0000256" key="5">
    <source>
        <dbReference type="HAMAP-Rule" id="MF_01401"/>
    </source>
</evidence>
<dbReference type="EC" id="1.8.4.11" evidence="5"/>
<evidence type="ECO:0000256" key="4">
    <source>
        <dbReference type="ARBA" id="ARBA00048782"/>
    </source>
</evidence>
<accession>A0A9E8LWM5</accession>
<dbReference type="RefSeq" id="WP_275418881.1">
    <property type="nucleotide sequence ID" value="NZ_CP106878.1"/>
</dbReference>
<comment type="catalytic activity">
    <reaction evidence="3 5">
        <text>L-methionyl-[protein] + [thioredoxin]-disulfide + H2O = L-methionyl-(S)-S-oxide-[protein] + [thioredoxin]-dithiol</text>
        <dbReference type="Rhea" id="RHEA:14217"/>
        <dbReference type="Rhea" id="RHEA-COMP:10698"/>
        <dbReference type="Rhea" id="RHEA-COMP:10700"/>
        <dbReference type="Rhea" id="RHEA-COMP:12313"/>
        <dbReference type="Rhea" id="RHEA-COMP:12315"/>
        <dbReference type="ChEBI" id="CHEBI:15377"/>
        <dbReference type="ChEBI" id="CHEBI:16044"/>
        <dbReference type="ChEBI" id="CHEBI:29950"/>
        <dbReference type="ChEBI" id="CHEBI:44120"/>
        <dbReference type="ChEBI" id="CHEBI:50058"/>
        <dbReference type="EC" id="1.8.4.11"/>
    </reaction>
</comment>
<dbReference type="GO" id="GO:0008113">
    <property type="term" value="F:peptide-methionine (S)-S-oxide reductase activity"/>
    <property type="evidence" value="ECO:0007669"/>
    <property type="project" value="UniProtKB-UniRule"/>
</dbReference>
<evidence type="ECO:0000313" key="7">
    <source>
        <dbReference type="EMBL" id="WAA11063.1"/>
    </source>
</evidence>
<dbReference type="Gene3D" id="3.30.1060.10">
    <property type="entry name" value="Peptide methionine sulphoxide reductase MsrA"/>
    <property type="match status" value="1"/>
</dbReference>
<name>A0A9E8LWM5_9BACI</name>
<keyword evidence="8" id="KW-1185">Reference proteome</keyword>
<sequence>MPGKLEKATFAGGCFWCMVKPFDEIDGIEEVVSGYTGGQTVNPTYEQVCSGTTGHCEAVQITFDPERIDYRNLLEIYWRLIDPTDSGGQFYDRGSSYRTDIFYHNERQRKEAERSKRELEKSGRFQREIVTPIVPATPFYPAEEEHQQYYKKQPVHYERYFVGSGRKAFIERHWGEKK</sequence>
<dbReference type="Proteomes" id="UP001164718">
    <property type="component" value="Chromosome"/>
</dbReference>
<dbReference type="NCBIfam" id="TIGR00401">
    <property type="entry name" value="msrA"/>
    <property type="match status" value="1"/>
</dbReference>
<dbReference type="KEGG" id="faf:OE104_07095"/>
<keyword evidence="2 5" id="KW-0560">Oxidoreductase</keyword>
<dbReference type="HAMAP" id="MF_01401">
    <property type="entry name" value="MsrA"/>
    <property type="match status" value="1"/>
</dbReference>
<evidence type="ECO:0000259" key="6">
    <source>
        <dbReference type="Pfam" id="PF01625"/>
    </source>
</evidence>
<dbReference type="SUPFAM" id="SSF55068">
    <property type="entry name" value="Peptide methionine sulfoxide reductase"/>
    <property type="match status" value="1"/>
</dbReference>
<evidence type="ECO:0000313" key="8">
    <source>
        <dbReference type="Proteomes" id="UP001164718"/>
    </source>
</evidence>
<dbReference type="Pfam" id="PF01625">
    <property type="entry name" value="PMSR"/>
    <property type="match status" value="1"/>
</dbReference>
<gene>
    <name evidence="5 7" type="primary">msrA</name>
    <name evidence="7" type="ORF">OE104_07095</name>
</gene>
<comment type="catalytic activity">
    <reaction evidence="4 5">
        <text>[thioredoxin]-disulfide + L-methionine + H2O = L-methionine (S)-S-oxide + [thioredoxin]-dithiol</text>
        <dbReference type="Rhea" id="RHEA:19993"/>
        <dbReference type="Rhea" id="RHEA-COMP:10698"/>
        <dbReference type="Rhea" id="RHEA-COMP:10700"/>
        <dbReference type="ChEBI" id="CHEBI:15377"/>
        <dbReference type="ChEBI" id="CHEBI:29950"/>
        <dbReference type="ChEBI" id="CHEBI:50058"/>
        <dbReference type="ChEBI" id="CHEBI:57844"/>
        <dbReference type="ChEBI" id="CHEBI:58772"/>
        <dbReference type="EC" id="1.8.4.11"/>
    </reaction>
</comment>
<organism evidence="7 8">
    <name type="scientific">Fervidibacillus albus</name>
    <dbReference type="NCBI Taxonomy" id="2980026"/>
    <lineage>
        <taxon>Bacteria</taxon>
        <taxon>Bacillati</taxon>
        <taxon>Bacillota</taxon>
        <taxon>Bacilli</taxon>
        <taxon>Bacillales</taxon>
        <taxon>Bacillaceae</taxon>
        <taxon>Fervidibacillus</taxon>
    </lineage>
</organism>
<dbReference type="PANTHER" id="PTHR43774:SF1">
    <property type="entry name" value="PEPTIDE METHIONINE SULFOXIDE REDUCTASE MSRA 2"/>
    <property type="match status" value="1"/>
</dbReference>
<dbReference type="FunFam" id="3.30.1060.10:FF:000003">
    <property type="entry name" value="Peptide methionine sulfoxide reductase MsrA"/>
    <property type="match status" value="1"/>
</dbReference>
<dbReference type="AlphaFoldDB" id="A0A9E8LWM5"/>
<comment type="similarity">
    <text evidence="1 5">Belongs to the MsrA Met sulfoxide reductase family.</text>
</comment>
<protein>
    <recommendedName>
        <fullName evidence="5">Peptide methionine sulfoxide reductase MsrA</fullName>
        <shortName evidence="5">Protein-methionine-S-oxide reductase</shortName>
        <ecNumber evidence="5">1.8.4.11</ecNumber>
    </recommendedName>
    <alternativeName>
        <fullName evidence="5">Peptide-methionine (S)-S-oxide reductase</fullName>
        <shortName evidence="5">Peptide Met(O) reductase</shortName>
    </alternativeName>
</protein>
<evidence type="ECO:0000256" key="2">
    <source>
        <dbReference type="ARBA" id="ARBA00023002"/>
    </source>
</evidence>